<name>A0A9Q0LXY5_BLOTA</name>
<evidence type="ECO:0000313" key="1">
    <source>
        <dbReference type="EMBL" id="KAJ6215359.1"/>
    </source>
</evidence>
<evidence type="ECO:0000313" key="2">
    <source>
        <dbReference type="Proteomes" id="UP001142055"/>
    </source>
</evidence>
<dbReference type="AlphaFoldDB" id="A0A9Q0LXY5"/>
<organism evidence="1 2">
    <name type="scientific">Blomia tropicalis</name>
    <name type="common">Mite</name>
    <dbReference type="NCBI Taxonomy" id="40697"/>
    <lineage>
        <taxon>Eukaryota</taxon>
        <taxon>Metazoa</taxon>
        <taxon>Ecdysozoa</taxon>
        <taxon>Arthropoda</taxon>
        <taxon>Chelicerata</taxon>
        <taxon>Arachnida</taxon>
        <taxon>Acari</taxon>
        <taxon>Acariformes</taxon>
        <taxon>Sarcoptiformes</taxon>
        <taxon>Astigmata</taxon>
        <taxon>Glycyphagoidea</taxon>
        <taxon>Echimyopodidae</taxon>
        <taxon>Blomia</taxon>
    </lineage>
</organism>
<protein>
    <submittedName>
        <fullName evidence="1">Uncharacterized protein</fullName>
    </submittedName>
</protein>
<keyword evidence="2" id="KW-1185">Reference proteome</keyword>
<reference evidence="1" key="1">
    <citation type="submission" date="2022-12" db="EMBL/GenBank/DDBJ databases">
        <title>Genome assemblies of Blomia tropicalis.</title>
        <authorList>
            <person name="Cui Y."/>
        </authorList>
    </citation>
    <scope>NUCLEOTIDE SEQUENCE</scope>
    <source>
        <tissue evidence="1">Adult mites</tissue>
    </source>
</reference>
<comment type="caution">
    <text evidence="1">The sequence shown here is derived from an EMBL/GenBank/DDBJ whole genome shotgun (WGS) entry which is preliminary data.</text>
</comment>
<dbReference type="Proteomes" id="UP001142055">
    <property type="component" value="Chromosome 4"/>
</dbReference>
<proteinExistence type="predicted"/>
<gene>
    <name evidence="1" type="ORF">RDWZM_009859</name>
</gene>
<accession>A0A9Q0LXY5</accession>
<dbReference type="EMBL" id="JAPWDV010000004">
    <property type="protein sequence ID" value="KAJ6215359.1"/>
    <property type="molecule type" value="Genomic_DNA"/>
</dbReference>
<sequence>MKTFKETKSGSAYDPQKDNSKWQYFERLQFLSPNYQQRNQFEVAAIRTNDEDQFEVEQDFFIDIMNGVEDDDS</sequence>